<protein>
    <submittedName>
        <fullName evidence="1">Uncharacterized protein</fullName>
    </submittedName>
</protein>
<reference evidence="1 2" key="1">
    <citation type="submission" date="2017-05" db="EMBL/GenBank/DDBJ databases">
        <authorList>
            <person name="Varghese N."/>
            <person name="Submissions S."/>
        </authorList>
    </citation>
    <scope>NUCLEOTIDE SEQUENCE [LARGE SCALE GENOMIC DNA]</scope>
    <source>
        <strain evidence="1 2">DSM 21985</strain>
    </source>
</reference>
<accession>A0A521BJH4</accession>
<proteinExistence type="predicted"/>
<sequence>MTKQELDEKIEELEQALEGLPPLQKTLNESKIGQLKMQIQGMTLSDIKEKLETISLPEKNDIEANIEAATDATQAQNKRVDAFNKVYGFIKGRLGLG</sequence>
<evidence type="ECO:0000313" key="1">
    <source>
        <dbReference type="EMBL" id="SMO47245.1"/>
    </source>
</evidence>
<keyword evidence="2" id="KW-1185">Reference proteome</keyword>
<dbReference type="Proteomes" id="UP000317557">
    <property type="component" value="Unassembled WGS sequence"/>
</dbReference>
<dbReference type="RefSeq" id="WP_142453327.1">
    <property type="nucleotide sequence ID" value="NZ_FXTP01000002.1"/>
</dbReference>
<dbReference type="AlphaFoldDB" id="A0A521BJH4"/>
<gene>
    <name evidence="1" type="ORF">SAMN06265219_102326</name>
</gene>
<organism evidence="1 2">
    <name type="scientific">Gracilimonas mengyeensis</name>
    <dbReference type="NCBI Taxonomy" id="1302730"/>
    <lineage>
        <taxon>Bacteria</taxon>
        <taxon>Pseudomonadati</taxon>
        <taxon>Balneolota</taxon>
        <taxon>Balneolia</taxon>
        <taxon>Balneolales</taxon>
        <taxon>Balneolaceae</taxon>
        <taxon>Gracilimonas</taxon>
    </lineage>
</organism>
<name>A0A521BJH4_9BACT</name>
<dbReference type="EMBL" id="FXTP01000002">
    <property type="protein sequence ID" value="SMO47245.1"/>
    <property type="molecule type" value="Genomic_DNA"/>
</dbReference>
<evidence type="ECO:0000313" key="2">
    <source>
        <dbReference type="Proteomes" id="UP000317557"/>
    </source>
</evidence>
<dbReference type="OrthoDB" id="9947382at2"/>